<protein>
    <submittedName>
        <fullName evidence="1">9411_t:CDS:1</fullName>
    </submittedName>
</protein>
<reference evidence="1" key="1">
    <citation type="submission" date="2021-06" db="EMBL/GenBank/DDBJ databases">
        <authorList>
            <person name="Kallberg Y."/>
            <person name="Tangrot J."/>
            <person name="Rosling A."/>
        </authorList>
    </citation>
    <scope>NUCLEOTIDE SEQUENCE</scope>
    <source>
        <strain evidence="1">IL203A</strain>
    </source>
</reference>
<organism evidence="1 2">
    <name type="scientific">Dentiscutata heterogama</name>
    <dbReference type="NCBI Taxonomy" id="1316150"/>
    <lineage>
        <taxon>Eukaryota</taxon>
        <taxon>Fungi</taxon>
        <taxon>Fungi incertae sedis</taxon>
        <taxon>Mucoromycota</taxon>
        <taxon>Glomeromycotina</taxon>
        <taxon>Glomeromycetes</taxon>
        <taxon>Diversisporales</taxon>
        <taxon>Gigasporaceae</taxon>
        <taxon>Dentiscutata</taxon>
    </lineage>
</organism>
<evidence type="ECO:0000313" key="2">
    <source>
        <dbReference type="Proteomes" id="UP000789702"/>
    </source>
</evidence>
<accession>A0ACA9KV58</accession>
<sequence>MHPKGSSLIELKQLSNILKTDQQEKAKEKQLLEVKSTSELKIPVSQTSIAKEKNKKELQKADIKFFELSEKGNYHEPRCLEQSMQSWIENVSLLKQETKLSPWQNKD</sequence>
<gene>
    <name evidence="1" type="ORF">DHETER_LOCUS2766</name>
</gene>
<evidence type="ECO:0000313" key="1">
    <source>
        <dbReference type="EMBL" id="CAG8495660.1"/>
    </source>
</evidence>
<name>A0ACA9KV58_9GLOM</name>
<proteinExistence type="predicted"/>
<dbReference type="Proteomes" id="UP000789702">
    <property type="component" value="Unassembled WGS sequence"/>
</dbReference>
<keyword evidence="2" id="KW-1185">Reference proteome</keyword>
<dbReference type="EMBL" id="CAJVPU010002137">
    <property type="protein sequence ID" value="CAG8495660.1"/>
    <property type="molecule type" value="Genomic_DNA"/>
</dbReference>
<comment type="caution">
    <text evidence="1">The sequence shown here is derived from an EMBL/GenBank/DDBJ whole genome shotgun (WGS) entry which is preliminary data.</text>
</comment>